<evidence type="ECO:0000256" key="7">
    <source>
        <dbReference type="PROSITE-ProRule" id="PRU00104"/>
    </source>
</evidence>
<reference evidence="11 12" key="1">
    <citation type="submission" date="2018-11" db="EMBL/GenBank/DDBJ databases">
        <title>Genome assembly of Steccherinum ochraceum LE-BIN_3174, the white-rot fungus of the Steccherinaceae family (The Residual Polyporoid clade, Polyporales, Basidiomycota).</title>
        <authorList>
            <person name="Fedorova T.V."/>
            <person name="Glazunova O.A."/>
            <person name="Landesman E.O."/>
            <person name="Moiseenko K.V."/>
            <person name="Psurtseva N.V."/>
            <person name="Savinova O.S."/>
            <person name="Shakhova N.V."/>
            <person name="Tyazhelova T.V."/>
            <person name="Vasina D.V."/>
        </authorList>
    </citation>
    <scope>NUCLEOTIDE SEQUENCE [LARGE SCALE GENOMIC DNA]</scope>
    <source>
        <strain evidence="11 12">LE-BIN_3174</strain>
    </source>
</reference>
<evidence type="ECO:0000256" key="4">
    <source>
        <dbReference type="ARBA" id="ARBA00022679"/>
    </source>
</evidence>
<dbReference type="FunFam" id="3.30.2410.10:FF:000009">
    <property type="entry name" value="Probable E3 ubiquitin-protein ligase HECTD2"/>
    <property type="match status" value="1"/>
</dbReference>
<dbReference type="Pfam" id="PF00632">
    <property type="entry name" value="HECT"/>
    <property type="match status" value="1"/>
</dbReference>
<feature type="compositionally biased region" description="Acidic residues" evidence="8">
    <location>
        <begin position="2165"/>
        <end position="2203"/>
    </location>
</feature>
<dbReference type="SUPFAM" id="SSF46934">
    <property type="entry name" value="UBA-like"/>
    <property type="match status" value="1"/>
</dbReference>
<dbReference type="InterPro" id="IPR010309">
    <property type="entry name" value="E3_Ub_ligase_DUF908"/>
</dbReference>
<dbReference type="SUPFAM" id="SSF51735">
    <property type="entry name" value="NAD(P)-binding Rossmann-fold domains"/>
    <property type="match status" value="1"/>
</dbReference>
<keyword evidence="5 7" id="KW-0833">Ubl conjugation pathway</keyword>
<protein>
    <recommendedName>
        <fullName evidence="3">HECT-type E3 ubiquitin transferase</fullName>
        <ecNumber evidence="3">2.3.2.26</ecNumber>
    </recommendedName>
</protein>
<dbReference type="EMBL" id="RWJN01000008">
    <property type="protein sequence ID" value="TCD71204.1"/>
    <property type="molecule type" value="Genomic_DNA"/>
</dbReference>
<dbReference type="PANTHER" id="PTHR11254">
    <property type="entry name" value="HECT DOMAIN UBIQUITIN-PROTEIN LIGASE"/>
    <property type="match status" value="1"/>
</dbReference>
<dbReference type="Gene3D" id="1.10.8.10">
    <property type="entry name" value="DNA helicase RuvA subunit, C-terminal domain"/>
    <property type="match status" value="1"/>
</dbReference>
<feature type="region of interest" description="Disordered" evidence="8">
    <location>
        <begin position="2731"/>
        <end position="2762"/>
    </location>
</feature>
<dbReference type="GO" id="GO:0061630">
    <property type="term" value="F:ubiquitin protein ligase activity"/>
    <property type="evidence" value="ECO:0007669"/>
    <property type="project" value="UniProtKB-EC"/>
</dbReference>
<dbReference type="SUPFAM" id="SSF56204">
    <property type="entry name" value="Hect, E3 ligase catalytic domain"/>
    <property type="match status" value="1"/>
</dbReference>
<dbReference type="EC" id="2.3.2.26" evidence="3"/>
<keyword evidence="12" id="KW-1185">Reference proteome</keyword>
<dbReference type="InterPro" id="IPR025527">
    <property type="entry name" value="HUWE1/Rev1_UBM"/>
</dbReference>
<feature type="compositionally biased region" description="Basic and acidic residues" evidence="8">
    <location>
        <begin position="1723"/>
        <end position="1745"/>
    </location>
</feature>
<name>A0A4R0S3E1_9APHY</name>
<organism evidence="11 12">
    <name type="scientific">Steccherinum ochraceum</name>
    <dbReference type="NCBI Taxonomy" id="92696"/>
    <lineage>
        <taxon>Eukaryota</taxon>
        <taxon>Fungi</taxon>
        <taxon>Dikarya</taxon>
        <taxon>Basidiomycota</taxon>
        <taxon>Agaricomycotina</taxon>
        <taxon>Agaricomycetes</taxon>
        <taxon>Polyporales</taxon>
        <taxon>Steccherinaceae</taxon>
        <taxon>Steccherinum</taxon>
    </lineage>
</organism>
<feature type="compositionally biased region" description="Polar residues" evidence="8">
    <location>
        <begin position="2978"/>
        <end position="3004"/>
    </location>
</feature>
<feature type="compositionally biased region" description="Acidic residues" evidence="8">
    <location>
        <begin position="1353"/>
        <end position="1364"/>
    </location>
</feature>
<feature type="compositionally biased region" description="Low complexity" evidence="8">
    <location>
        <begin position="2557"/>
        <end position="2576"/>
    </location>
</feature>
<dbReference type="GO" id="GO:0005634">
    <property type="term" value="C:nucleus"/>
    <property type="evidence" value="ECO:0007669"/>
    <property type="project" value="TreeGrafter"/>
</dbReference>
<keyword evidence="4" id="KW-0808">Transferase</keyword>
<evidence type="ECO:0000256" key="1">
    <source>
        <dbReference type="ARBA" id="ARBA00000885"/>
    </source>
</evidence>
<proteinExistence type="inferred from homology"/>
<dbReference type="OrthoDB" id="8068875at2759"/>
<dbReference type="PROSITE" id="PS01162">
    <property type="entry name" value="QOR_ZETA_CRYSTAL"/>
    <property type="match status" value="1"/>
</dbReference>
<evidence type="ECO:0000313" key="11">
    <source>
        <dbReference type="EMBL" id="TCD71204.1"/>
    </source>
</evidence>
<dbReference type="Gene3D" id="3.30.2160.10">
    <property type="entry name" value="Hect, E3 ligase catalytic domain"/>
    <property type="match status" value="1"/>
</dbReference>
<feature type="region of interest" description="Disordered" evidence="8">
    <location>
        <begin position="2969"/>
        <end position="3034"/>
    </location>
</feature>
<dbReference type="GO" id="GO:0006511">
    <property type="term" value="P:ubiquitin-dependent protein catabolic process"/>
    <property type="evidence" value="ECO:0007669"/>
    <property type="project" value="TreeGrafter"/>
</dbReference>
<dbReference type="PANTHER" id="PTHR11254:SF67">
    <property type="entry name" value="E3 UBIQUITIN-PROTEIN LIGASE HUWE1"/>
    <property type="match status" value="1"/>
</dbReference>
<feature type="compositionally biased region" description="Basic and acidic residues" evidence="8">
    <location>
        <begin position="1014"/>
        <end position="1024"/>
    </location>
</feature>
<gene>
    <name evidence="11" type="ORF">EIP91_011682</name>
</gene>
<dbReference type="Pfam" id="PF08240">
    <property type="entry name" value="ADH_N"/>
    <property type="match status" value="1"/>
</dbReference>
<dbReference type="Pfam" id="PF14377">
    <property type="entry name" value="UBM"/>
    <property type="match status" value="3"/>
</dbReference>
<dbReference type="Pfam" id="PF06012">
    <property type="entry name" value="DUF908"/>
    <property type="match status" value="1"/>
</dbReference>
<dbReference type="InterPro" id="IPR015940">
    <property type="entry name" value="UBA"/>
</dbReference>
<dbReference type="STRING" id="92696.A0A4R0S3E1"/>
<dbReference type="UniPathway" id="UPA00143"/>
<evidence type="ECO:0000259" key="9">
    <source>
        <dbReference type="PROSITE" id="PS50030"/>
    </source>
</evidence>
<evidence type="ECO:0000256" key="5">
    <source>
        <dbReference type="ARBA" id="ARBA00022786"/>
    </source>
</evidence>
<feature type="region of interest" description="Disordered" evidence="8">
    <location>
        <begin position="2507"/>
        <end position="2585"/>
    </location>
</feature>
<feature type="compositionally biased region" description="Low complexity" evidence="8">
    <location>
        <begin position="2738"/>
        <end position="2761"/>
    </location>
</feature>
<dbReference type="InterPro" id="IPR011989">
    <property type="entry name" value="ARM-like"/>
</dbReference>
<dbReference type="Gene3D" id="1.25.10.10">
    <property type="entry name" value="Leucine-rich Repeat Variant"/>
    <property type="match status" value="1"/>
</dbReference>
<feature type="compositionally biased region" description="Acidic residues" evidence="8">
    <location>
        <begin position="2213"/>
        <end position="2227"/>
    </location>
</feature>
<feature type="domain" description="HECT" evidence="10">
    <location>
        <begin position="3339"/>
        <end position="3656"/>
    </location>
</feature>
<evidence type="ECO:0000259" key="10">
    <source>
        <dbReference type="PROSITE" id="PS50237"/>
    </source>
</evidence>
<evidence type="ECO:0000313" key="12">
    <source>
        <dbReference type="Proteomes" id="UP000292702"/>
    </source>
</evidence>
<feature type="active site" description="Glycyl thioester intermediate" evidence="7">
    <location>
        <position position="3641"/>
    </location>
</feature>
<dbReference type="FunFam" id="3.30.2160.10:FF:000001">
    <property type="entry name" value="E3 ubiquitin-protein ligase NEDD4-like"/>
    <property type="match status" value="1"/>
</dbReference>
<dbReference type="InterPro" id="IPR011032">
    <property type="entry name" value="GroES-like_sf"/>
</dbReference>
<dbReference type="GO" id="GO:0000209">
    <property type="term" value="P:protein polyubiquitination"/>
    <property type="evidence" value="ECO:0007669"/>
    <property type="project" value="TreeGrafter"/>
</dbReference>
<comment type="caution">
    <text evidence="11">The sequence shown here is derived from an EMBL/GenBank/DDBJ whole genome shotgun (WGS) entry which is preliminary data.</text>
</comment>
<dbReference type="InterPro" id="IPR050409">
    <property type="entry name" value="E3_ubiq-protein_ligase"/>
</dbReference>
<feature type="region of interest" description="Disordered" evidence="8">
    <location>
        <begin position="1353"/>
        <end position="1393"/>
    </location>
</feature>
<dbReference type="PROSITE" id="PS50237">
    <property type="entry name" value="HECT"/>
    <property type="match status" value="1"/>
</dbReference>
<dbReference type="Gene3D" id="3.40.50.720">
    <property type="entry name" value="NAD(P)-binding Rossmann-like Domain"/>
    <property type="match status" value="1"/>
</dbReference>
<dbReference type="GO" id="GO:0008270">
    <property type="term" value="F:zinc ion binding"/>
    <property type="evidence" value="ECO:0007669"/>
    <property type="project" value="InterPro"/>
</dbReference>
<dbReference type="GO" id="GO:0016491">
    <property type="term" value="F:oxidoreductase activity"/>
    <property type="evidence" value="ECO:0007669"/>
    <property type="project" value="InterPro"/>
</dbReference>
<dbReference type="SUPFAM" id="SSF50129">
    <property type="entry name" value="GroES-like"/>
    <property type="match status" value="1"/>
</dbReference>
<dbReference type="InterPro" id="IPR016024">
    <property type="entry name" value="ARM-type_fold"/>
</dbReference>
<dbReference type="PROSITE" id="PS50030">
    <property type="entry name" value="UBA"/>
    <property type="match status" value="1"/>
</dbReference>
<feature type="compositionally biased region" description="Acidic residues" evidence="8">
    <location>
        <begin position="2114"/>
        <end position="2155"/>
    </location>
</feature>
<feature type="compositionally biased region" description="Acidic residues" evidence="8">
    <location>
        <begin position="2065"/>
        <end position="2082"/>
    </location>
</feature>
<dbReference type="CDD" id="cd14270">
    <property type="entry name" value="UBA"/>
    <property type="match status" value="1"/>
</dbReference>
<feature type="region of interest" description="Disordered" evidence="8">
    <location>
        <begin position="1006"/>
        <end position="1027"/>
    </location>
</feature>
<dbReference type="InterPro" id="IPR036291">
    <property type="entry name" value="NAD(P)-bd_dom_sf"/>
</dbReference>
<dbReference type="InterPro" id="IPR002364">
    <property type="entry name" value="Quin_OxRdtase/zeta-crystal_CS"/>
</dbReference>
<dbReference type="SUPFAM" id="SSF48371">
    <property type="entry name" value="ARM repeat"/>
    <property type="match status" value="1"/>
</dbReference>
<evidence type="ECO:0000256" key="2">
    <source>
        <dbReference type="ARBA" id="ARBA00004906"/>
    </source>
</evidence>
<feature type="region of interest" description="Disordered" evidence="8">
    <location>
        <begin position="1780"/>
        <end position="1813"/>
    </location>
</feature>
<feature type="domain" description="UBA" evidence="9">
    <location>
        <begin position="1290"/>
        <end position="1330"/>
    </location>
</feature>
<evidence type="ECO:0000256" key="8">
    <source>
        <dbReference type="SAM" id="MobiDB-lite"/>
    </source>
</evidence>
<comment type="pathway">
    <text evidence="2">Protein modification; protein ubiquitination.</text>
</comment>
<accession>A0A4R0S3E1</accession>
<feature type="region of interest" description="Disordered" evidence="8">
    <location>
        <begin position="2058"/>
        <end position="2242"/>
    </location>
</feature>
<dbReference type="Proteomes" id="UP000292702">
    <property type="component" value="Unassembled WGS sequence"/>
</dbReference>
<comment type="similarity">
    <text evidence="6">Belongs to the UPL family. TOM1/PTR1 subfamily.</text>
</comment>
<dbReference type="GO" id="GO:0005737">
    <property type="term" value="C:cytoplasm"/>
    <property type="evidence" value="ECO:0007669"/>
    <property type="project" value="TreeGrafter"/>
</dbReference>
<dbReference type="InterPro" id="IPR000569">
    <property type="entry name" value="HECT_dom"/>
</dbReference>
<evidence type="ECO:0000256" key="6">
    <source>
        <dbReference type="ARBA" id="ARBA00034494"/>
    </source>
</evidence>
<dbReference type="FunFam" id="3.90.1750.10:FF:000003">
    <property type="entry name" value="E3 ubiquitin-protein ligase UPL1"/>
    <property type="match status" value="1"/>
</dbReference>
<dbReference type="InterPro" id="IPR013154">
    <property type="entry name" value="ADH-like_N"/>
</dbReference>
<dbReference type="Gene3D" id="3.90.180.10">
    <property type="entry name" value="Medium-chain alcohol dehydrogenases, catalytic domain"/>
    <property type="match status" value="2"/>
</dbReference>
<dbReference type="CDD" id="cd00078">
    <property type="entry name" value="HECTc"/>
    <property type="match status" value="1"/>
</dbReference>
<dbReference type="Pfam" id="PF00107">
    <property type="entry name" value="ADH_zinc_N"/>
    <property type="match status" value="1"/>
</dbReference>
<feature type="region of interest" description="Disordered" evidence="8">
    <location>
        <begin position="221"/>
        <end position="253"/>
    </location>
</feature>
<feature type="compositionally biased region" description="Polar residues" evidence="8">
    <location>
        <begin position="224"/>
        <end position="248"/>
    </location>
</feature>
<feature type="compositionally biased region" description="Basic and acidic residues" evidence="8">
    <location>
        <begin position="2507"/>
        <end position="2540"/>
    </location>
</feature>
<dbReference type="Gene3D" id="3.30.2410.10">
    <property type="entry name" value="Hect, E3 ligase catalytic domain"/>
    <property type="match status" value="1"/>
</dbReference>
<dbReference type="SMART" id="SM00165">
    <property type="entry name" value="UBA"/>
    <property type="match status" value="1"/>
</dbReference>
<dbReference type="Gene3D" id="3.90.1750.10">
    <property type="entry name" value="Hect, E3 ligase catalytic domains"/>
    <property type="match status" value="1"/>
</dbReference>
<dbReference type="CDD" id="cd08241">
    <property type="entry name" value="QOR1"/>
    <property type="match status" value="1"/>
</dbReference>
<dbReference type="Pfam" id="PF06025">
    <property type="entry name" value="DUF913"/>
    <property type="match status" value="1"/>
</dbReference>
<sequence>MKIIHKSKRALPPLPQVVELINKLLDTTTDHLHVVLGKIDAWKWPRSDLNAWIKVLNKFDAILAGYIRDYDIDNLQVKKFTPLAQITIAEILRFERLLLENSTNRKTFNSYDRLQSLMLTSDLDILILALNLLLRPAQQYSAQPAVSHALNISTPRLVSLAKRWPNLREYDLNLIDLVGDKGKAQVEALPNDAREVFFTYYNKSAAPAVPKDKAAEGDVFDAPTAQQTPSRKTGAANPSTSAAPSGSVTVHIDGPTLQSKSAMQILADAVEKYSVPEEEKFELLSRIRYAQALAPDHDTDREKLVAVRLLTTAIFGHTHPESQAQSSLFIHEPDLIFHIAELLQLDQGVDVQVQSAAIAALDSLGRYKGKIQEVLTAVNAGVNHGILMALLRKTVLQVADPECTLPQAHVEALLSFVTYIATHASGGNMVVGAGLVPLLIQVIENRLPNRLYVLSKAMQLLDNVLYGYTNAFQLFCNVHGIEALVDRIQFEVDVDLEEHAHVKLPDIPASYGKLSVARAAVLKHIMRSMHRMMQSSGTSEGLRGLLDSSLLQSCKKIMERRGVFGPNIIPLAINIMATFVHNEATCLNVIQEAGLPEAFYRVVEAGLEPVIEVIQSVPNAMGALCLNQTGQDQLAARPNVIPGLLSIFTSERHQRVLQEKENAVLIGTAIEELIRHHPSLKNAVYQAIKTTMGTIEGLGKAFVVPEDLKSWYIMQPVASPALTTAEPSDVDVAMDTVEPEAATQVAPTPVNLPPVKHPLDAEDDDIKIHGNLVTSYIDVFCKFLEGFFQHIPHCRDFVADSESLTRLGNLTCLPCLPYDYPNSVASDSLVQVIRTMMEAATTETLAFLINLVNESLAETKEFRPSENVEPRILSLVDANDDDVEKANESYRRLITLHVRVMLLSDVFTTSGYQGRATASLLQALLAQSAHDVLPELGALHRACTWSNVLVKSHPVFSAVDVTAAPDLLQALESRLSPVAGNQADDAPAASATNGAQGQVPVAFGSNVASASPSAKKEDGPREQNAKGLKHLSTQIPSTLSSFFQAVVRLFQSRRNPDPPHKQRILDAGNIVADVVLEHLQPKQHEDTQAVTAYYTAILSLLSILLFDDRGATKTVHTVLLNALFRRNGLDCISDITRFFMKSIGYLSFVHSEERTEDQKQELQNAQSGLKIALHVMHPMLITRSLFESSQTALLATTGKKDTDPDYFESHNFAVRLRLALIPVLRDLWDSAWLMMAPSSVTKAIVPVVLELLETDGEVKVSTPAEGQHAGMSASAALAAATTAAARAQVGPDENRIRQLTDMGFPRSAAERALIRARNNVSAAAEILVANPFPLPPDPEEPAPPLNVPAVEEDNEVPEANDANDNEAGPSTSAAEPAGPTTVEEAPSGEPISEQKEVFLVKTPEEWLAELNKAREPLKDGIGKRALNLIDTNPSLIFDVQRVFVGTANDYRSQAVAKLVSEIKMFVASDAYEYHEHTLSVRYRLLALVMNDPQSPLATTMTPEESKELMNLLLSLLLSNPPNGESGHPTIPKWLASHLLLVEALLMMSEEPRTITLPKEDEPIPQEELEVGPNYREARGMFFDFCMRAISVPSLPRDELLACLRLLVVLTRDHSLATQFAKKTGVEVLFRCARTLSGNTSSIGMHQYIAMLLRHIVEDPTSLEHIMRQEIKRLFASPRNRAMDSSMFVRSCGAMALRDPHVFIKATEDLCQLTGPFGAAKSISMKETDKTREHGEKTSVTEERQTEMQVDDPPATSSTESLDATVHFLVSELMKTIRTEYPPDSASGEVPVTLPSQPSSDLLAPASNVSDPGPPEQALVVAPLPGTEQSSNPEVNPRDADYIYACFIMQCLTELLFSYDSCKLAFLSYSPKKRLHTPAKDGSKYRTAALQFLINELMSFGTINPPSSAETKRQVMLCNWAMSVIVALCVDTFPTQDIKEVPADRISVRKFVLEAISRAVKDLPSSESPELRYSRLLALSDLCYRLLSVRFNMGPRKSSDETPTHLAKVMLEKNFVATLTNALSEVDLNYPNIRSVVAGILRPLEFLTKIAIRMSRVSEKNKDNLVEESESEESEVSEDDDAMADPGREETPDLYRNSSLGMYGGEMEDPHYGPDDEMDEDVDEEEDDVEMEYGDETGSEDTSVTEDDVDDLEDELEHGTNGSEEGWQDEDDDGEEDLVENDNADDDEGDEGDEDDDQDAEDEVMWQNVAAGEDGGDLGDEDREDGEDVIPIMPTDGEEEEDMMSEGDEYGDELGIDMNIPPQAAAPGIFVSAGFPNVDGLLNAGRDGAPIFWEGPVRSTRRRSGVEDDLDLFAASRGLPAAPNAEGAVHPLLLDPSSNSARGAGAQSRATRRLTRGLVPGIPSELMHTIENAIGEGAVNLFHHIISQGRGMGDTIRIDIPPGGLLPQYLQRQVGRQGFQASVRLERAPRSGDQRADHRSFEPLVTLQRWTAEVKTLHGRYELARLNKLVNHVALALLPAAVEAAKKAKIAEEAEAARREALAKAEEEALAKERAETEAREREEAERKRQEEEARAEEERAAGQQEATVDQDAEMTDADAAATSSAEPESAEAGPSSLTDATGSSNAPERVTVMIHGSAVDITDTGIDPTFLEALPDDMREEVLNQHVRDQRAARVERPADSQISDEFLDALPPELRAEIIQQETLERARTRTEQAPEQPGAAPAQPAEIDPASFIASLDPQLRQVVLMDSDDVLLNSLPSHMVAEAGIYREQRPPRAQPAAIPAARNPAPQSSQPSKPSQPRDAIQLLDKPAIAVLVRLLFFPEMLRKNLLSKVLVNLCENAKTRVDIFNLLLNILQDGTGDLGSIDKSFAQMSVRPSKGASPLTPKAAGKQRMQSDYFTNLSQPAQSEVVPELVAQRCLETLTYIVGSNELSSVFFLTEHELPVGLRRNVSRKGKGKEKQAPQTHYPIVLLLGLLDRQSLLKTPSLMEYVVALLALVTRPLTSLANKKAASDEPAASNPQTTQPTDPVSAASGSADATPQESTDAPPQPVPPAQPSAAPQLPPDASAAPPAAANASEDKVVLTHPPVIPLNVLRFVVNILTAGECSGRTFSHSLALIQHLSYIPDAREVIAQELSTRAQEFGGSLCTALDDLAQALKESKNEDVTSTVASKFSPASSDQAKLLRVLKTIDYMYSPKAANNTSTTPNSADVEKLQSIYESFNFTGLWRRLGECLASIEENSELEHIATVLLPLIESLMVVCKYVGSQSSAANTSRLLRAASSPKSPTTRETMEELFVVFTDAHRKVLNLMVRNNPSLMSGSFSLLVHNPRVLDFDNKRNYFSQQVHKRPHTREHYSTLQLNVRRQRVFEDSFQYLQRKTGEQIKYGKLSIRFYDEEGVDAGGVTREWFQILARQMFDPNYALFQPCAADRLTYQPNRASNVNPEHLSFFKFVGRVIGKAIYDGRLLDAYFARSLYRQLLGKPVDYRDVEWVDPEYYNSLCWILENDPSALELTFSVEAEEFGVMKIVDLKEGGATIPVTEENKREFVQLSAQYRLYSSIKEQIESLLTGFYEIIPKDLITIFDEKELELLISGTPDIDVDEWRAATEYNGYTSSDPVIVWWWRALKSFNREERAKVLSFATGTSRVPLGGFVELQGVQGVQRFSIHRAYGDTDRLPQAHTCFNQIDLPQYSSYEMLPVVKEYAHPSKVPVVNDAPEPKAGKDQVLVDVYSAGLNFFDILQAQGKYQNQPPFPFTLGAEFAGRISADSPIPPGCPYKRGQRVFGSTQGAYEALVGRAELKAGEWLLVTASAGGVGIAACQIGKALGAKVIAAAGSDEKIEVSKKYGGADYGVNYRNPDWQKEVLKITGGKGADVIYDPVGMIRDCLKCIAWKGRAIVVGFAGGQIEKLPLNLVLLKNISVVGIHWGAYAKHEREHMPVVWQNLLKLIAFGSAKPVVYTDIYPLEKYAAGLKDLEDRKTWGKAVIRVREDDTHAQQKAKL</sequence>
<dbReference type="SMART" id="SM00829">
    <property type="entry name" value="PKS_ER"/>
    <property type="match status" value="1"/>
</dbReference>
<dbReference type="InterPro" id="IPR020843">
    <property type="entry name" value="ER"/>
</dbReference>
<dbReference type="InterPro" id="IPR013149">
    <property type="entry name" value="ADH-like_C"/>
</dbReference>
<dbReference type="Pfam" id="PF22562">
    <property type="entry name" value="UBA_7"/>
    <property type="match status" value="1"/>
</dbReference>
<evidence type="ECO:0000256" key="3">
    <source>
        <dbReference type="ARBA" id="ARBA00012485"/>
    </source>
</evidence>
<comment type="catalytic activity">
    <reaction evidence="1">
        <text>S-ubiquitinyl-[E2 ubiquitin-conjugating enzyme]-L-cysteine + [acceptor protein]-L-lysine = [E2 ubiquitin-conjugating enzyme]-L-cysteine + N(6)-ubiquitinyl-[acceptor protein]-L-lysine.</text>
        <dbReference type="EC" id="2.3.2.26"/>
    </reaction>
</comment>
<dbReference type="InterPro" id="IPR010314">
    <property type="entry name" value="E3_Ub_ligase_DUF913"/>
</dbReference>
<dbReference type="InterPro" id="IPR035983">
    <property type="entry name" value="Hect_E3_ubiquitin_ligase"/>
</dbReference>
<dbReference type="SMART" id="SM00119">
    <property type="entry name" value="HECTc"/>
    <property type="match status" value="1"/>
</dbReference>
<feature type="region of interest" description="Disordered" evidence="8">
    <location>
        <begin position="1721"/>
        <end position="1758"/>
    </location>
</feature>
<feature type="compositionally biased region" description="Low complexity" evidence="8">
    <location>
        <begin position="3016"/>
        <end position="3034"/>
    </location>
</feature>
<dbReference type="InterPro" id="IPR009060">
    <property type="entry name" value="UBA-like_sf"/>
</dbReference>